<reference evidence="1 2" key="2">
    <citation type="journal article" date="2017" name="Syst. Appl. Microbiol.">
        <title>Soybeans inoculated with root zone soils of Canadian native legumes harbour diverse and novel Bradyrhizobium spp. that possess agricultural potential.</title>
        <authorList>
            <person name="Bromfield E.S.P."/>
            <person name="Cloutier S."/>
            <person name="Tambong J.T."/>
            <person name="Tran Thi T.V."/>
        </authorList>
    </citation>
    <scope>NUCLEOTIDE SEQUENCE [LARGE SCALE GENOMIC DNA]</scope>
    <source>
        <strain evidence="1 2">OO99</strain>
    </source>
</reference>
<proteinExistence type="predicted"/>
<dbReference type="KEGG" id="bot:CIT37_12380"/>
<evidence type="ECO:0000313" key="1">
    <source>
        <dbReference type="EMBL" id="AWL98026.1"/>
    </source>
</evidence>
<protein>
    <submittedName>
        <fullName evidence="1">Uncharacterized protein</fullName>
    </submittedName>
</protein>
<organism evidence="1 2">
    <name type="scientific">Bradyrhizobium ottawaense</name>
    <dbReference type="NCBI Taxonomy" id="931866"/>
    <lineage>
        <taxon>Bacteria</taxon>
        <taxon>Pseudomonadati</taxon>
        <taxon>Pseudomonadota</taxon>
        <taxon>Alphaproteobacteria</taxon>
        <taxon>Hyphomicrobiales</taxon>
        <taxon>Nitrobacteraceae</taxon>
        <taxon>Bradyrhizobium</taxon>
    </lineage>
</organism>
<dbReference type="OrthoDB" id="5770315at2"/>
<dbReference type="Proteomes" id="UP000215703">
    <property type="component" value="Chromosome"/>
</dbReference>
<evidence type="ECO:0000313" key="2">
    <source>
        <dbReference type="Proteomes" id="UP000215703"/>
    </source>
</evidence>
<reference evidence="1 2" key="1">
    <citation type="journal article" date="2014" name="Int. J. Syst. Evol. Microbiol.">
        <title>Bradyrhizobium ottawaense sp. nov., a symbiotic nitrogen fixing bacterium from root nodules of soybeans in Canada.</title>
        <authorList>
            <person name="Yu X."/>
            <person name="Cloutier S."/>
            <person name="Tambong J.T."/>
            <person name="Bromfield E.S."/>
        </authorList>
    </citation>
    <scope>NUCLEOTIDE SEQUENCE [LARGE SCALE GENOMIC DNA]</scope>
    <source>
        <strain evidence="1 2">OO99</strain>
    </source>
</reference>
<name>A0A2U8PJW0_9BRAD</name>
<sequence length="128" mass="14278">MKIGPQPAKWLHKKAKQGMRGYPVGTLAFYGPDNQRASKVAVSVIRYEGAEPDLRRWFSETGDVRTDPIILSEIAAHLRQSSVHSVAMVDGIIGCPHEEGVDYPMGEPCPRCSFWRGRDRWTGELDPG</sequence>
<gene>
    <name evidence="1" type="ORF">CIT37_12380</name>
</gene>
<accession>A0A2U8PJW0</accession>
<dbReference type="AlphaFoldDB" id="A0A2U8PJW0"/>
<dbReference type="EMBL" id="CP029425">
    <property type="protein sequence ID" value="AWL98026.1"/>
    <property type="molecule type" value="Genomic_DNA"/>
</dbReference>